<organism evidence="1 2">
    <name type="scientific">Brassica rapa subsp. trilocularis</name>
    <dbReference type="NCBI Taxonomy" id="1813537"/>
    <lineage>
        <taxon>Eukaryota</taxon>
        <taxon>Viridiplantae</taxon>
        <taxon>Streptophyta</taxon>
        <taxon>Embryophyta</taxon>
        <taxon>Tracheophyta</taxon>
        <taxon>Spermatophyta</taxon>
        <taxon>Magnoliopsida</taxon>
        <taxon>eudicotyledons</taxon>
        <taxon>Gunneridae</taxon>
        <taxon>Pentapetalae</taxon>
        <taxon>rosids</taxon>
        <taxon>malvids</taxon>
        <taxon>Brassicales</taxon>
        <taxon>Brassicaceae</taxon>
        <taxon>Brassiceae</taxon>
        <taxon>Brassica</taxon>
    </lineage>
</organism>
<protein>
    <submittedName>
        <fullName evidence="1">Uncharacterized protein</fullName>
    </submittedName>
</protein>
<proteinExistence type="predicted"/>
<gene>
    <name evidence="1" type="primary">A06p018490.1_BraROA</name>
    <name evidence="1" type="ORF">IGI04_022744</name>
</gene>
<accession>A0ABQ7M612</accession>
<evidence type="ECO:0000313" key="1">
    <source>
        <dbReference type="EMBL" id="KAG5392781.1"/>
    </source>
</evidence>
<evidence type="ECO:0000313" key="2">
    <source>
        <dbReference type="Proteomes" id="UP000823674"/>
    </source>
</evidence>
<sequence length="105" mass="11873">MVYIGRSKGCAQVRIQEVGFSIHILSMEGLDSNDPKYELLMANINASFAVNVDKDLKEITNSAERIMTERIRASATLIHFLLQTSFWSKIYFNLTPFSTPKLGND</sequence>
<keyword evidence="2" id="KW-1185">Reference proteome</keyword>
<reference evidence="1 2" key="1">
    <citation type="submission" date="2021-03" db="EMBL/GenBank/DDBJ databases">
        <authorList>
            <person name="King G.J."/>
            <person name="Bancroft I."/>
            <person name="Baten A."/>
            <person name="Bloomfield J."/>
            <person name="Borpatragohain P."/>
            <person name="He Z."/>
            <person name="Irish N."/>
            <person name="Irwin J."/>
            <person name="Liu K."/>
            <person name="Mauleon R.P."/>
            <person name="Moore J."/>
            <person name="Morris R."/>
            <person name="Ostergaard L."/>
            <person name="Wang B."/>
            <person name="Wells R."/>
        </authorList>
    </citation>
    <scope>NUCLEOTIDE SEQUENCE [LARGE SCALE GENOMIC DNA]</scope>
    <source>
        <strain evidence="1">R-o-18</strain>
        <tissue evidence="1">Leaf</tissue>
    </source>
</reference>
<name>A0ABQ7M612_BRACM</name>
<dbReference type="EMBL" id="JADBGQ010000006">
    <property type="protein sequence ID" value="KAG5392781.1"/>
    <property type="molecule type" value="Genomic_DNA"/>
</dbReference>
<dbReference type="Proteomes" id="UP000823674">
    <property type="component" value="Chromosome A06"/>
</dbReference>
<comment type="caution">
    <text evidence="1">The sequence shown here is derived from an EMBL/GenBank/DDBJ whole genome shotgun (WGS) entry which is preliminary data.</text>
</comment>